<evidence type="ECO:0000313" key="3">
    <source>
        <dbReference type="EMBL" id="KWX13278.1"/>
    </source>
</evidence>
<dbReference type="GO" id="GO:0016226">
    <property type="term" value="P:iron-sulfur cluster assembly"/>
    <property type="evidence" value="ECO:0007669"/>
    <property type="project" value="InterPro"/>
</dbReference>
<reference evidence="3 4" key="1">
    <citation type="journal article" date="2015" name="Mol. Biochem. Parasitol.">
        <title>Identification of polymorphic genes for use in assemblage B genotyping assays through comparative genomics of multiple assemblage B Giardia duodenalis isolates.</title>
        <authorList>
            <person name="Wielinga C."/>
            <person name="Thompson R.C."/>
            <person name="Monis P."/>
            <person name="Ryan U."/>
        </authorList>
    </citation>
    <scope>NUCLEOTIDE SEQUENCE [LARGE SCALE GENOMIC DNA]</scope>
    <source>
        <strain evidence="3 4">BAH15c1</strain>
    </source>
</reference>
<gene>
    <name evidence="3" type="ORF">QR46_2744</name>
</gene>
<dbReference type="AlphaFoldDB" id="A0A132NTB8"/>
<dbReference type="InterPro" id="IPR001075">
    <property type="entry name" value="NIF_FeS_clus_asmbl_NifU_C"/>
</dbReference>
<dbReference type="OrthoDB" id="565552at2759"/>
<dbReference type="EMBL" id="JXTI01000076">
    <property type="protein sequence ID" value="KWX13278.1"/>
    <property type="molecule type" value="Genomic_DNA"/>
</dbReference>
<comment type="caution">
    <text evidence="3">The sequence shown here is derived from an EMBL/GenBank/DDBJ whole genome shotgun (WGS) entry which is preliminary data.</text>
</comment>
<accession>A0A132NTB8</accession>
<dbReference type="PANTHER" id="PTHR11178:SF1">
    <property type="entry name" value="NFU1 IRON-SULFUR CLUSTER SCAFFOLD HOMOLOG, MITOCHONDRIAL"/>
    <property type="match status" value="1"/>
</dbReference>
<dbReference type="PANTHER" id="PTHR11178">
    <property type="entry name" value="IRON-SULFUR CLUSTER SCAFFOLD PROTEIN NFU-RELATED"/>
    <property type="match status" value="1"/>
</dbReference>
<dbReference type="VEuPathDB" id="GiardiaDB:QR46_2744"/>
<dbReference type="Gene3D" id="3.30.300.130">
    <property type="entry name" value="Fe-S cluster assembly (FSCA)"/>
    <property type="match status" value="1"/>
</dbReference>
<feature type="domain" description="NIF system FeS cluster assembly NifU C-terminal" evidence="2">
    <location>
        <begin position="127"/>
        <end position="192"/>
    </location>
</feature>
<evidence type="ECO:0000256" key="1">
    <source>
        <dbReference type="ARBA" id="ARBA00006420"/>
    </source>
</evidence>
<name>A0A132NTB8_GIAIN</name>
<sequence length="197" mass="21516">MSLAPATHSILGRVIRNLFITSSQSTKPRDYIMAFDGLVPEASSLQCDLLKVKGVKKLSITPTGVTVTVRSQGLWPSIRSEIENKIYSAFDPDTPHTPDELRLAIQDILSTGSLSPSNIRKASELLIRAAINPFLARDGGSCSYKRYESTDEGLIVYIELHGNCSGCSKSATTMNNFVIGEFKKYIPNVSTVKCINS</sequence>
<protein>
    <submittedName>
        <fullName evidence="3">Putative NifU domain protein</fullName>
    </submittedName>
</protein>
<organism evidence="3 4">
    <name type="scientific">Giardia duodenalis assemblage B</name>
    <dbReference type="NCBI Taxonomy" id="1394984"/>
    <lineage>
        <taxon>Eukaryota</taxon>
        <taxon>Metamonada</taxon>
        <taxon>Diplomonadida</taxon>
        <taxon>Hexamitidae</taxon>
        <taxon>Giardiinae</taxon>
        <taxon>Giardia</taxon>
    </lineage>
</organism>
<proteinExistence type="inferred from homology"/>
<dbReference type="GO" id="GO:0005506">
    <property type="term" value="F:iron ion binding"/>
    <property type="evidence" value="ECO:0007669"/>
    <property type="project" value="InterPro"/>
</dbReference>
<evidence type="ECO:0000313" key="4">
    <source>
        <dbReference type="Proteomes" id="UP000070089"/>
    </source>
</evidence>
<evidence type="ECO:0000259" key="2">
    <source>
        <dbReference type="Pfam" id="PF01106"/>
    </source>
</evidence>
<comment type="similarity">
    <text evidence="1">Belongs to the NifU family.</text>
</comment>
<dbReference type="SUPFAM" id="SSF117916">
    <property type="entry name" value="Fe-S cluster assembly (FSCA) domain-like"/>
    <property type="match status" value="1"/>
</dbReference>
<dbReference type="GO" id="GO:0051536">
    <property type="term" value="F:iron-sulfur cluster binding"/>
    <property type="evidence" value="ECO:0007669"/>
    <property type="project" value="InterPro"/>
</dbReference>
<dbReference type="InterPro" id="IPR034904">
    <property type="entry name" value="FSCA_dom_sf"/>
</dbReference>
<dbReference type="Pfam" id="PF01106">
    <property type="entry name" value="NifU"/>
    <property type="match status" value="1"/>
</dbReference>
<dbReference type="Proteomes" id="UP000070089">
    <property type="component" value="Unassembled WGS sequence"/>
</dbReference>